<evidence type="ECO:0000313" key="3">
    <source>
        <dbReference type="Proteomes" id="UP001221142"/>
    </source>
</evidence>
<sequence>MSSSAIRHVIAFLTKPLVAGTPLQAIATAQLILNASLPTPAATLSLSSTSAPPPALLAASIGSTIPWTVWLQALGGGRDVLLFYGPGYVKVRIGDGSVADVWSEETQGSVVPISHARLRATLLSARLRSVHRVQQEHTNTIRIPTLLADDDSSSDYESDADSEHSSTFSSYSSESATTSADSQCSSSAALKASSVLPAAPSLLYRAPQRRAAVVVDRTKKHLFASTRPGPYRAPALRPTTKTASAPASATTYLYQGGVTRVMTGGVMLGSSAPSKRS</sequence>
<organism evidence="2 3">
    <name type="scientific">Roridomyces roridus</name>
    <dbReference type="NCBI Taxonomy" id="1738132"/>
    <lineage>
        <taxon>Eukaryota</taxon>
        <taxon>Fungi</taxon>
        <taxon>Dikarya</taxon>
        <taxon>Basidiomycota</taxon>
        <taxon>Agaricomycotina</taxon>
        <taxon>Agaricomycetes</taxon>
        <taxon>Agaricomycetidae</taxon>
        <taxon>Agaricales</taxon>
        <taxon>Marasmiineae</taxon>
        <taxon>Mycenaceae</taxon>
        <taxon>Roridomyces</taxon>
    </lineage>
</organism>
<dbReference type="EMBL" id="JARKIF010000011">
    <property type="protein sequence ID" value="KAJ7626812.1"/>
    <property type="molecule type" value="Genomic_DNA"/>
</dbReference>
<dbReference type="Proteomes" id="UP001221142">
    <property type="component" value="Unassembled WGS sequence"/>
</dbReference>
<name>A0AAD7FM42_9AGAR</name>
<feature type="region of interest" description="Disordered" evidence="1">
    <location>
        <begin position="144"/>
        <end position="176"/>
    </location>
</feature>
<feature type="compositionally biased region" description="Acidic residues" evidence="1">
    <location>
        <begin position="148"/>
        <end position="160"/>
    </location>
</feature>
<protein>
    <submittedName>
        <fullName evidence="2">Uncharacterized protein</fullName>
    </submittedName>
</protein>
<gene>
    <name evidence="2" type="ORF">FB45DRAFT_55299</name>
</gene>
<reference evidence="2" key="1">
    <citation type="submission" date="2023-03" db="EMBL/GenBank/DDBJ databases">
        <title>Massive genome expansion in bonnet fungi (Mycena s.s.) driven by repeated elements and novel gene families across ecological guilds.</title>
        <authorList>
            <consortium name="Lawrence Berkeley National Laboratory"/>
            <person name="Harder C.B."/>
            <person name="Miyauchi S."/>
            <person name="Viragh M."/>
            <person name="Kuo A."/>
            <person name="Thoen E."/>
            <person name="Andreopoulos B."/>
            <person name="Lu D."/>
            <person name="Skrede I."/>
            <person name="Drula E."/>
            <person name="Henrissat B."/>
            <person name="Morin E."/>
            <person name="Kohler A."/>
            <person name="Barry K."/>
            <person name="LaButti K."/>
            <person name="Morin E."/>
            <person name="Salamov A."/>
            <person name="Lipzen A."/>
            <person name="Mereny Z."/>
            <person name="Hegedus B."/>
            <person name="Baldrian P."/>
            <person name="Stursova M."/>
            <person name="Weitz H."/>
            <person name="Taylor A."/>
            <person name="Grigoriev I.V."/>
            <person name="Nagy L.G."/>
            <person name="Martin F."/>
            <person name="Kauserud H."/>
        </authorList>
    </citation>
    <scope>NUCLEOTIDE SEQUENCE</scope>
    <source>
        <strain evidence="2">9284</strain>
    </source>
</reference>
<proteinExistence type="predicted"/>
<accession>A0AAD7FM42</accession>
<evidence type="ECO:0000313" key="2">
    <source>
        <dbReference type="EMBL" id="KAJ7626812.1"/>
    </source>
</evidence>
<evidence type="ECO:0000256" key="1">
    <source>
        <dbReference type="SAM" id="MobiDB-lite"/>
    </source>
</evidence>
<comment type="caution">
    <text evidence="2">The sequence shown here is derived from an EMBL/GenBank/DDBJ whole genome shotgun (WGS) entry which is preliminary data.</text>
</comment>
<feature type="compositionally biased region" description="Low complexity" evidence="1">
    <location>
        <begin position="165"/>
        <end position="176"/>
    </location>
</feature>
<keyword evidence="3" id="KW-1185">Reference proteome</keyword>
<dbReference type="AlphaFoldDB" id="A0AAD7FM42"/>